<name>A0A0F7L2Q0_9VIRU</name>
<accession>A0A0F7L2Q0</accession>
<reference evidence="1" key="2">
    <citation type="submission" date="2015-03" db="EMBL/GenBank/DDBJ databases">
        <authorList>
            <person name="Chow C.-E.T."/>
            <person name="Winget D.M."/>
            <person name="White R.A.III."/>
            <person name="Hallam S.J."/>
            <person name="Suttle C.A."/>
        </authorList>
    </citation>
    <scope>NUCLEOTIDE SEQUENCE</scope>
    <source>
        <strain evidence="1">Anoxic3_1</strain>
    </source>
</reference>
<organism evidence="1">
    <name type="scientific">uncultured marine virus</name>
    <dbReference type="NCBI Taxonomy" id="186617"/>
    <lineage>
        <taxon>Viruses</taxon>
        <taxon>environmental samples</taxon>
    </lineage>
</organism>
<protein>
    <submittedName>
        <fullName evidence="1">Uncharacterized protein</fullName>
    </submittedName>
</protein>
<sequence>MFLVVVDFRATIRPPPNCCDYFRVEPDRGHRVAALAHRVRPNLLAHFQDVPPNLTRWRCGMPFVFHWCLLDLLHEGATASGAVFPRCGPRLVATVAPLRATECARHIRELVLPSCLFPWGSH</sequence>
<evidence type="ECO:0000313" key="1">
    <source>
        <dbReference type="EMBL" id="AKH45813.1"/>
    </source>
</evidence>
<reference evidence="1" key="1">
    <citation type="journal article" date="2015" name="Front. Microbiol.">
        <title>Combining genomic sequencing methods to explore viral diversity and reveal potential virus-host interactions.</title>
        <authorList>
            <person name="Chow C.E."/>
            <person name="Winget D.M."/>
            <person name="White R.A.III."/>
            <person name="Hallam S.J."/>
            <person name="Suttle C.A."/>
        </authorList>
    </citation>
    <scope>NUCLEOTIDE SEQUENCE</scope>
    <source>
        <strain evidence="1">Anoxic3_1</strain>
    </source>
</reference>
<dbReference type="EMBL" id="KR029577">
    <property type="protein sequence ID" value="AKH45813.1"/>
    <property type="molecule type" value="Genomic_DNA"/>
</dbReference>
<proteinExistence type="predicted"/>